<accession>A0A9W9KDV3</accession>
<dbReference type="AlphaFoldDB" id="A0A9W9KDV3"/>
<dbReference type="Proteomes" id="UP001149074">
    <property type="component" value="Unassembled WGS sequence"/>
</dbReference>
<dbReference type="RefSeq" id="XP_056476144.1">
    <property type="nucleotide sequence ID" value="XM_056615787.1"/>
</dbReference>
<evidence type="ECO:0000256" key="1">
    <source>
        <dbReference type="SAM" id="MobiDB-lite"/>
    </source>
</evidence>
<reference evidence="2" key="2">
    <citation type="journal article" date="2023" name="IMA Fungus">
        <title>Comparative genomic study of the Penicillium genus elucidates a diverse pangenome and 15 lateral gene transfer events.</title>
        <authorList>
            <person name="Petersen C."/>
            <person name="Sorensen T."/>
            <person name="Nielsen M.R."/>
            <person name="Sondergaard T.E."/>
            <person name="Sorensen J.L."/>
            <person name="Fitzpatrick D.A."/>
            <person name="Frisvad J.C."/>
            <person name="Nielsen K.L."/>
        </authorList>
    </citation>
    <scope>NUCLEOTIDE SEQUENCE</scope>
    <source>
        <strain evidence="2">IBT 30761</strain>
    </source>
</reference>
<evidence type="ECO:0000313" key="3">
    <source>
        <dbReference type="Proteomes" id="UP001149074"/>
    </source>
</evidence>
<dbReference type="EMBL" id="JAPQKI010000004">
    <property type="protein sequence ID" value="KAJ5102764.1"/>
    <property type="molecule type" value="Genomic_DNA"/>
</dbReference>
<gene>
    <name evidence="2" type="ORF">N7532_003293</name>
</gene>
<feature type="compositionally biased region" description="Polar residues" evidence="1">
    <location>
        <begin position="60"/>
        <end position="73"/>
    </location>
</feature>
<feature type="region of interest" description="Disordered" evidence="1">
    <location>
        <begin position="1"/>
        <end position="75"/>
    </location>
</feature>
<feature type="compositionally biased region" description="Basic and acidic residues" evidence="1">
    <location>
        <begin position="12"/>
        <end position="22"/>
    </location>
</feature>
<dbReference type="OrthoDB" id="4329446at2759"/>
<feature type="compositionally biased region" description="Basic and acidic residues" evidence="1">
    <location>
        <begin position="44"/>
        <end position="58"/>
    </location>
</feature>
<evidence type="ECO:0000313" key="2">
    <source>
        <dbReference type="EMBL" id="KAJ5102764.1"/>
    </source>
</evidence>
<feature type="region of interest" description="Disordered" evidence="1">
    <location>
        <begin position="93"/>
        <end position="117"/>
    </location>
</feature>
<feature type="compositionally biased region" description="Basic residues" evidence="1">
    <location>
        <begin position="1"/>
        <end position="11"/>
    </location>
</feature>
<organism evidence="2 3">
    <name type="scientific">Penicillium argentinense</name>
    <dbReference type="NCBI Taxonomy" id="1131581"/>
    <lineage>
        <taxon>Eukaryota</taxon>
        <taxon>Fungi</taxon>
        <taxon>Dikarya</taxon>
        <taxon>Ascomycota</taxon>
        <taxon>Pezizomycotina</taxon>
        <taxon>Eurotiomycetes</taxon>
        <taxon>Eurotiomycetidae</taxon>
        <taxon>Eurotiales</taxon>
        <taxon>Aspergillaceae</taxon>
        <taxon>Penicillium</taxon>
    </lineage>
</organism>
<sequence length="454" mass="52180">MPPKRTIKKKKNPAEYDNADKGRRTKTTTKGKAKSKAPAEEEIEIVRLKRRLTEEGKWRTSPSSQTLSASKNANKPLDLEVSYVGKIKLPEKPRKNARHKRWQHKGPHSLDDMGQIPDDWTESEPDLSDDDFDAQIKRCKERIEDNILVSRFQAKLKQLEDDKEKRDIRIAIEPAGLSWDVIQRINCLKSMEEDLQKEDPYDQRQTVRALMMAYRTKKLDWNPGLVTYWVKDRQISQPRLFNWDEFDQIKWKYAKDIAIWVEGNYPPQGGMTKAKFSLSPDYWNNTYELNLSFRFGVGHPIKKLKMLDDTGASIMVLYEQDILDLLPPPRPATIPPNLVMGRMTTHQITGPIHGPVFKLEASLKIVGHTLFGWTPIDVFVLPGRAAGTSTRLMGPLLRAMLYTATAPDQRKKIFVSDDRQELIDWLPAADMTIRHILPMPHLIGPNPKGAPVFM</sequence>
<name>A0A9W9KDV3_9EURO</name>
<protein>
    <submittedName>
        <fullName evidence="2">Uncharacterized protein</fullName>
    </submittedName>
</protein>
<keyword evidence="3" id="KW-1185">Reference proteome</keyword>
<comment type="caution">
    <text evidence="2">The sequence shown here is derived from an EMBL/GenBank/DDBJ whole genome shotgun (WGS) entry which is preliminary data.</text>
</comment>
<dbReference type="GeneID" id="81354766"/>
<reference evidence="2" key="1">
    <citation type="submission" date="2022-11" db="EMBL/GenBank/DDBJ databases">
        <authorList>
            <person name="Petersen C."/>
        </authorList>
    </citation>
    <scope>NUCLEOTIDE SEQUENCE</scope>
    <source>
        <strain evidence="2">IBT 30761</strain>
    </source>
</reference>
<feature type="compositionally biased region" description="Basic residues" evidence="1">
    <location>
        <begin position="95"/>
        <end position="107"/>
    </location>
</feature>
<proteinExistence type="predicted"/>
<feature type="compositionally biased region" description="Basic residues" evidence="1">
    <location>
        <begin position="23"/>
        <end position="35"/>
    </location>
</feature>